<evidence type="ECO:0000313" key="2">
    <source>
        <dbReference type="EMBL" id="VVA21913.1"/>
    </source>
</evidence>
<proteinExistence type="predicted"/>
<evidence type="ECO:0000313" key="3">
    <source>
        <dbReference type="Proteomes" id="UP000327085"/>
    </source>
</evidence>
<dbReference type="Gramene" id="VVA21913">
    <property type="protein sequence ID" value="VVA21913"/>
    <property type="gene ID" value="Prudul26B025175"/>
</dbReference>
<dbReference type="EMBL" id="CABIKO010000056">
    <property type="protein sequence ID" value="VVA21913.1"/>
    <property type="molecule type" value="Genomic_DNA"/>
</dbReference>
<name>A0A5E4F1V1_PRUDU</name>
<reference evidence="3" key="1">
    <citation type="journal article" date="2020" name="Plant J.">
        <title>Transposons played a major role in the diversification between the closely related almond and peach genomes: results from the almond genome sequence.</title>
        <authorList>
            <person name="Alioto T."/>
            <person name="Alexiou K.G."/>
            <person name="Bardil A."/>
            <person name="Barteri F."/>
            <person name="Castanera R."/>
            <person name="Cruz F."/>
            <person name="Dhingra A."/>
            <person name="Duval H."/>
            <person name="Fernandez I Marti A."/>
            <person name="Frias L."/>
            <person name="Galan B."/>
            <person name="Garcia J.L."/>
            <person name="Howad W."/>
            <person name="Gomez-Garrido J."/>
            <person name="Gut M."/>
            <person name="Julca I."/>
            <person name="Morata J."/>
            <person name="Puigdomenech P."/>
            <person name="Ribeca P."/>
            <person name="Rubio Cabetas M.J."/>
            <person name="Vlasova A."/>
            <person name="Wirthensohn M."/>
            <person name="Garcia-Mas J."/>
            <person name="Gabaldon T."/>
            <person name="Casacuberta J.M."/>
            <person name="Arus P."/>
        </authorList>
    </citation>
    <scope>NUCLEOTIDE SEQUENCE [LARGE SCALE GENOMIC DNA]</scope>
    <source>
        <strain evidence="3">cv. Texas</strain>
    </source>
</reference>
<dbReference type="AlphaFoldDB" id="A0A5E4F1V1"/>
<evidence type="ECO:0000256" key="1">
    <source>
        <dbReference type="SAM" id="MobiDB-lite"/>
    </source>
</evidence>
<feature type="non-terminal residue" evidence="2">
    <location>
        <position position="1"/>
    </location>
</feature>
<protein>
    <submittedName>
        <fullName evidence="2">PREDICTED: VITISV_034213</fullName>
    </submittedName>
</protein>
<feature type="non-terminal residue" evidence="2">
    <location>
        <position position="100"/>
    </location>
</feature>
<gene>
    <name evidence="2" type="ORF">ALMOND_2B025175</name>
</gene>
<sequence>AEIDHVDRGDPLDVFDIAAEDDDTEGNQLYQWIRPLHLDDDEGNPAPRVAEEARNEGINVERVLEEEANFTHATQDEDHGSRRAGPGIGAIGKDYTRRER</sequence>
<dbReference type="InParanoid" id="A0A5E4F1V1"/>
<feature type="region of interest" description="Disordered" evidence="1">
    <location>
        <begin position="71"/>
        <end position="100"/>
    </location>
</feature>
<organism evidence="2 3">
    <name type="scientific">Prunus dulcis</name>
    <name type="common">Almond</name>
    <name type="synonym">Amygdalus dulcis</name>
    <dbReference type="NCBI Taxonomy" id="3755"/>
    <lineage>
        <taxon>Eukaryota</taxon>
        <taxon>Viridiplantae</taxon>
        <taxon>Streptophyta</taxon>
        <taxon>Embryophyta</taxon>
        <taxon>Tracheophyta</taxon>
        <taxon>Spermatophyta</taxon>
        <taxon>Magnoliopsida</taxon>
        <taxon>eudicotyledons</taxon>
        <taxon>Gunneridae</taxon>
        <taxon>Pentapetalae</taxon>
        <taxon>rosids</taxon>
        <taxon>fabids</taxon>
        <taxon>Rosales</taxon>
        <taxon>Rosaceae</taxon>
        <taxon>Amygdaloideae</taxon>
        <taxon>Amygdaleae</taxon>
        <taxon>Prunus</taxon>
    </lineage>
</organism>
<accession>A0A5E4F1V1</accession>
<dbReference type="Proteomes" id="UP000327085">
    <property type="component" value="Chromosome 2"/>
</dbReference>